<feature type="domain" description="VLIG-type G" evidence="1">
    <location>
        <begin position="174"/>
        <end position="208"/>
    </location>
</feature>
<dbReference type="EMBL" id="CAJVPL010009633">
    <property type="protein sequence ID" value="CAG8678777.1"/>
    <property type="molecule type" value="Genomic_DNA"/>
</dbReference>
<protein>
    <submittedName>
        <fullName evidence="2">5435_t:CDS:1</fullName>
    </submittedName>
</protein>
<dbReference type="SUPFAM" id="SSF52540">
    <property type="entry name" value="P-loop containing nucleoside triphosphate hydrolases"/>
    <property type="match status" value="1"/>
</dbReference>
<keyword evidence="3" id="KW-1185">Reference proteome</keyword>
<dbReference type="OrthoDB" id="1597724at2759"/>
<comment type="caution">
    <text evidence="2">The sequence shown here is derived from an EMBL/GenBank/DDBJ whole genome shotgun (WGS) entry which is preliminary data.</text>
</comment>
<proteinExistence type="predicted"/>
<dbReference type="InterPro" id="IPR030383">
    <property type="entry name" value="G_VLIG_dom"/>
</dbReference>
<organism evidence="2 3">
    <name type="scientific">Ambispora gerdemannii</name>
    <dbReference type="NCBI Taxonomy" id="144530"/>
    <lineage>
        <taxon>Eukaryota</taxon>
        <taxon>Fungi</taxon>
        <taxon>Fungi incertae sedis</taxon>
        <taxon>Mucoromycota</taxon>
        <taxon>Glomeromycotina</taxon>
        <taxon>Glomeromycetes</taxon>
        <taxon>Archaeosporales</taxon>
        <taxon>Ambisporaceae</taxon>
        <taxon>Ambispora</taxon>
    </lineage>
</organism>
<dbReference type="InterPro" id="IPR027417">
    <property type="entry name" value="P-loop_NTPase"/>
</dbReference>
<evidence type="ECO:0000313" key="2">
    <source>
        <dbReference type="EMBL" id="CAG8678777.1"/>
    </source>
</evidence>
<reference evidence="2" key="1">
    <citation type="submission" date="2021-06" db="EMBL/GenBank/DDBJ databases">
        <authorList>
            <person name="Kallberg Y."/>
            <person name="Tangrot J."/>
            <person name="Rosling A."/>
        </authorList>
    </citation>
    <scope>NUCLEOTIDE SEQUENCE</scope>
    <source>
        <strain evidence="2">MT106</strain>
    </source>
</reference>
<dbReference type="AlphaFoldDB" id="A0A9N9HIR8"/>
<gene>
    <name evidence="2" type="ORF">AGERDE_LOCUS12576</name>
</gene>
<evidence type="ECO:0000259" key="1">
    <source>
        <dbReference type="PROSITE" id="PS51717"/>
    </source>
</evidence>
<sequence length="208" mass="23592">LLPSACGTSAEHEIESLMDKNHLITLEDNYKFITEEELSQRIESFKSAIGNASPSPILSLFAEEINENDICEMRAFARDVDNFFKEHLRDLSGLDQSEEFTQQRIIQQIEDNDISIHDLWRELVILAKFMDSENAYQTWATEGETMQMLDGLSLRALDPNFLSKVLASRMTDPNRQQLAISVIGLECSGKSTLLNYLFKCGFSTSVGR</sequence>
<accession>A0A9N9HIR8</accession>
<dbReference type="PROSITE" id="PS51717">
    <property type="entry name" value="G_VLIG"/>
    <property type="match status" value="1"/>
</dbReference>
<dbReference type="GO" id="GO:0005525">
    <property type="term" value="F:GTP binding"/>
    <property type="evidence" value="ECO:0007669"/>
    <property type="project" value="InterPro"/>
</dbReference>
<feature type="non-terminal residue" evidence="2">
    <location>
        <position position="1"/>
    </location>
</feature>
<feature type="non-terminal residue" evidence="2">
    <location>
        <position position="208"/>
    </location>
</feature>
<dbReference type="Proteomes" id="UP000789831">
    <property type="component" value="Unassembled WGS sequence"/>
</dbReference>
<name>A0A9N9HIR8_9GLOM</name>
<evidence type="ECO:0000313" key="3">
    <source>
        <dbReference type="Proteomes" id="UP000789831"/>
    </source>
</evidence>